<keyword evidence="2" id="KW-1185">Reference proteome</keyword>
<evidence type="ECO:0000313" key="1">
    <source>
        <dbReference type="EnsemblPlants" id="AVESA.00010b.r2.6AG1032750.1.CDS"/>
    </source>
</evidence>
<reference evidence="1" key="2">
    <citation type="submission" date="2025-09" db="UniProtKB">
        <authorList>
            <consortium name="EnsemblPlants"/>
        </authorList>
    </citation>
    <scope>IDENTIFICATION</scope>
</reference>
<organism evidence="1 2">
    <name type="scientific">Avena sativa</name>
    <name type="common">Oat</name>
    <dbReference type="NCBI Taxonomy" id="4498"/>
    <lineage>
        <taxon>Eukaryota</taxon>
        <taxon>Viridiplantae</taxon>
        <taxon>Streptophyta</taxon>
        <taxon>Embryophyta</taxon>
        <taxon>Tracheophyta</taxon>
        <taxon>Spermatophyta</taxon>
        <taxon>Magnoliopsida</taxon>
        <taxon>Liliopsida</taxon>
        <taxon>Poales</taxon>
        <taxon>Poaceae</taxon>
        <taxon>BOP clade</taxon>
        <taxon>Pooideae</taxon>
        <taxon>Poodae</taxon>
        <taxon>Poeae</taxon>
        <taxon>Poeae Chloroplast Group 1 (Aveneae type)</taxon>
        <taxon>Aveninae</taxon>
        <taxon>Avena</taxon>
    </lineage>
</organism>
<accession>A0ACD5YV44</accession>
<protein>
    <submittedName>
        <fullName evidence="1">Uncharacterized protein</fullName>
    </submittedName>
</protein>
<dbReference type="Proteomes" id="UP001732700">
    <property type="component" value="Chromosome 6A"/>
</dbReference>
<name>A0ACD5YV44_AVESA</name>
<sequence>MKPTTDFATNFLVEQTPFRIIYSHTRPRSSQKKALAAAERIWIAQARSPHLHRRYAPAMRNPPGRHLLRVASRAVRSSSVLGGGGASTTPSSPVSASSGGRPRTRGADSGMLLRATSPPPPSAVAAAACWESRTLRRDGEDDWEEVVAGVEGPASDAAGEADVDDDYRVVFWSPPTGDEVRAAFSSIQEVFENSFGVDSDETEKQIALLSTSGYSSSSNSSGSDDWVEPAAYVLNSTALLTREHRTVLDAFRLLQRDPNVQKMVMSLSSDRTVWDAVMNNEAVQEFRRSFQDGKDNDRKGCSSGPAGVLKWILGNTRAKIIEFFDNIMKIVSMLFLPQSDEDKPDLYSDAVKVSFMLSVFVFIVVAVARTNDEPWDFKVW</sequence>
<dbReference type="EnsemblPlants" id="AVESA.00010b.r2.6AG1032750.1">
    <property type="protein sequence ID" value="AVESA.00010b.r2.6AG1032750.1.CDS"/>
    <property type="gene ID" value="AVESA.00010b.r2.6AG1032750"/>
</dbReference>
<proteinExistence type="predicted"/>
<reference evidence="1" key="1">
    <citation type="submission" date="2021-05" db="EMBL/GenBank/DDBJ databases">
        <authorList>
            <person name="Scholz U."/>
            <person name="Mascher M."/>
            <person name="Fiebig A."/>
        </authorList>
    </citation>
    <scope>NUCLEOTIDE SEQUENCE [LARGE SCALE GENOMIC DNA]</scope>
</reference>
<evidence type="ECO:0000313" key="2">
    <source>
        <dbReference type="Proteomes" id="UP001732700"/>
    </source>
</evidence>